<evidence type="ECO:0000313" key="1">
    <source>
        <dbReference type="EMBL" id="JAD39763.1"/>
    </source>
</evidence>
<name>A0A0A8ZQ02_ARUDO</name>
<organism evidence="1">
    <name type="scientific">Arundo donax</name>
    <name type="common">Giant reed</name>
    <name type="synonym">Donax arundinaceus</name>
    <dbReference type="NCBI Taxonomy" id="35708"/>
    <lineage>
        <taxon>Eukaryota</taxon>
        <taxon>Viridiplantae</taxon>
        <taxon>Streptophyta</taxon>
        <taxon>Embryophyta</taxon>
        <taxon>Tracheophyta</taxon>
        <taxon>Spermatophyta</taxon>
        <taxon>Magnoliopsida</taxon>
        <taxon>Liliopsida</taxon>
        <taxon>Poales</taxon>
        <taxon>Poaceae</taxon>
        <taxon>PACMAD clade</taxon>
        <taxon>Arundinoideae</taxon>
        <taxon>Arundineae</taxon>
        <taxon>Arundo</taxon>
    </lineage>
</organism>
<protein>
    <submittedName>
        <fullName evidence="1">Uncharacterized protein</fullName>
    </submittedName>
</protein>
<proteinExistence type="predicted"/>
<dbReference type="EMBL" id="GBRH01258132">
    <property type="protein sequence ID" value="JAD39763.1"/>
    <property type="molecule type" value="Transcribed_RNA"/>
</dbReference>
<accession>A0A0A8ZQ02</accession>
<dbReference type="AlphaFoldDB" id="A0A0A8ZQ02"/>
<sequence>MNPHELVSSFLSFRKKEVGSSFLETVKIP</sequence>
<reference evidence="1" key="1">
    <citation type="submission" date="2014-09" db="EMBL/GenBank/DDBJ databases">
        <authorList>
            <person name="Magalhaes I.L.F."/>
            <person name="Oliveira U."/>
            <person name="Santos F.R."/>
            <person name="Vidigal T.H.D.A."/>
            <person name="Brescovit A.D."/>
            <person name="Santos A.J."/>
        </authorList>
    </citation>
    <scope>NUCLEOTIDE SEQUENCE</scope>
    <source>
        <tissue evidence="1">Shoot tissue taken approximately 20 cm above the soil surface</tissue>
    </source>
</reference>
<reference evidence="1" key="2">
    <citation type="journal article" date="2015" name="Data Brief">
        <title>Shoot transcriptome of the giant reed, Arundo donax.</title>
        <authorList>
            <person name="Barrero R.A."/>
            <person name="Guerrero F.D."/>
            <person name="Moolhuijzen P."/>
            <person name="Goolsby J.A."/>
            <person name="Tidwell J."/>
            <person name="Bellgard S.E."/>
            <person name="Bellgard M.I."/>
        </authorList>
    </citation>
    <scope>NUCLEOTIDE SEQUENCE</scope>
    <source>
        <tissue evidence="1">Shoot tissue taken approximately 20 cm above the soil surface</tissue>
    </source>
</reference>